<gene>
    <name evidence="2" type="ORF">scyTo_0020398</name>
</gene>
<name>A0A401PRQ3_SCYTO</name>
<sequence>MTCVQSPREQLPDKPDLQSGWLGLRKKLAELAEREQAPGHLSDHRKSYTVNKSSSLQSKKRGDAYLTTPSIRIQSPIK</sequence>
<proteinExistence type="predicted"/>
<evidence type="ECO:0000256" key="1">
    <source>
        <dbReference type="SAM" id="MobiDB-lite"/>
    </source>
</evidence>
<organism evidence="2 3">
    <name type="scientific">Scyliorhinus torazame</name>
    <name type="common">Cloudy catshark</name>
    <name type="synonym">Catulus torazame</name>
    <dbReference type="NCBI Taxonomy" id="75743"/>
    <lineage>
        <taxon>Eukaryota</taxon>
        <taxon>Metazoa</taxon>
        <taxon>Chordata</taxon>
        <taxon>Craniata</taxon>
        <taxon>Vertebrata</taxon>
        <taxon>Chondrichthyes</taxon>
        <taxon>Elasmobranchii</taxon>
        <taxon>Galeomorphii</taxon>
        <taxon>Galeoidea</taxon>
        <taxon>Carcharhiniformes</taxon>
        <taxon>Scyliorhinidae</taxon>
        <taxon>Scyliorhinus</taxon>
    </lineage>
</organism>
<dbReference type="AlphaFoldDB" id="A0A401PRQ3"/>
<accession>A0A401PRQ3</accession>
<dbReference type="Proteomes" id="UP000288216">
    <property type="component" value="Unassembled WGS sequence"/>
</dbReference>
<feature type="compositionally biased region" description="Polar residues" evidence="1">
    <location>
        <begin position="67"/>
        <end position="78"/>
    </location>
</feature>
<feature type="compositionally biased region" description="Basic and acidic residues" evidence="1">
    <location>
        <begin position="34"/>
        <end position="46"/>
    </location>
</feature>
<dbReference type="EMBL" id="BFAA01016431">
    <property type="protein sequence ID" value="GCB75793.1"/>
    <property type="molecule type" value="Genomic_DNA"/>
</dbReference>
<feature type="compositionally biased region" description="Polar residues" evidence="1">
    <location>
        <begin position="48"/>
        <end position="57"/>
    </location>
</feature>
<evidence type="ECO:0000313" key="3">
    <source>
        <dbReference type="Proteomes" id="UP000288216"/>
    </source>
</evidence>
<reference evidence="2 3" key="1">
    <citation type="journal article" date="2018" name="Nat. Ecol. Evol.">
        <title>Shark genomes provide insights into elasmobranch evolution and the origin of vertebrates.</title>
        <authorList>
            <person name="Hara Y"/>
            <person name="Yamaguchi K"/>
            <person name="Onimaru K"/>
            <person name="Kadota M"/>
            <person name="Koyanagi M"/>
            <person name="Keeley SD"/>
            <person name="Tatsumi K"/>
            <person name="Tanaka K"/>
            <person name="Motone F"/>
            <person name="Kageyama Y"/>
            <person name="Nozu R"/>
            <person name="Adachi N"/>
            <person name="Nishimura O"/>
            <person name="Nakagawa R"/>
            <person name="Tanegashima C"/>
            <person name="Kiyatake I"/>
            <person name="Matsumoto R"/>
            <person name="Murakumo K"/>
            <person name="Nishida K"/>
            <person name="Terakita A"/>
            <person name="Kuratani S"/>
            <person name="Sato K"/>
            <person name="Hyodo S Kuraku.S."/>
        </authorList>
    </citation>
    <scope>NUCLEOTIDE SEQUENCE [LARGE SCALE GENOMIC DNA]</scope>
</reference>
<evidence type="ECO:0000313" key="2">
    <source>
        <dbReference type="EMBL" id="GCB75793.1"/>
    </source>
</evidence>
<protein>
    <submittedName>
        <fullName evidence="2">Uncharacterized protein</fullName>
    </submittedName>
</protein>
<feature type="region of interest" description="Disordered" evidence="1">
    <location>
        <begin position="34"/>
        <end position="78"/>
    </location>
</feature>
<comment type="caution">
    <text evidence="2">The sequence shown here is derived from an EMBL/GenBank/DDBJ whole genome shotgun (WGS) entry which is preliminary data.</text>
</comment>
<keyword evidence="3" id="KW-1185">Reference proteome</keyword>